<dbReference type="Pfam" id="PF00171">
    <property type="entry name" value="Aldedh"/>
    <property type="match status" value="1"/>
</dbReference>
<dbReference type="FunFam" id="3.40.309.10:FF:000012">
    <property type="entry name" value="Betaine aldehyde dehydrogenase"/>
    <property type="match status" value="1"/>
</dbReference>
<dbReference type="AlphaFoldDB" id="C5T3M6"/>
<dbReference type="Gene3D" id="3.40.605.10">
    <property type="entry name" value="Aldehyde Dehydrogenase, Chain A, domain 1"/>
    <property type="match status" value="1"/>
</dbReference>
<evidence type="ECO:0000313" key="7">
    <source>
        <dbReference type="Proteomes" id="UP000003856"/>
    </source>
</evidence>
<dbReference type="Gene3D" id="3.40.309.10">
    <property type="entry name" value="Aldehyde Dehydrogenase, Chain A, domain 2"/>
    <property type="match status" value="1"/>
</dbReference>
<comment type="caution">
    <text evidence="6">The sequence shown here is derived from an EMBL/GenBank/DDBJ whole genome shotgun (WGS) entry which is preliminary data.</text>
</comment>
<dbReference type="InterPro" id="IPR029510">
    <property type="entry name" value="Ald_DH_CS_GLU"/>
</dbReference>
<gene>
    <name evidence="6" type="ORF">AcdelDRAFT_1509</name>
</gene>
<evidence type="ECO:0000256" key="1">
    <source>
        <dbReference type="ARBA" id="ARBA00009986"/>
    </source>
</evidence>
<dbReference type="InterPro" id="IPR016163">
    <property type="entry name" value="Ald_DH_C"/>
</dbReference>
<dbReference type="PROSITE" id="PS00687">
    <property type="entry name" value="ALDEHYDE_DEHYDR_GLU"/>
    <property type="match status" value="1"/>
</dbReference>
<feature type="non-terminal residue" evidence="6">
    <location>
        <position position="1"/>
    </location>
</feature>
<dbReference type="PANTHER" id="PTHR11699">
    <property type="entry name" value="ALDEHYDE DEHYDROGENASE-RELATED"/>
    <property type="match status" value="1"/>
</dbReference>
<evidence type="ECO:0000256" key="2">
    <source>
        <dbReference type="ARBA" id="ARBA00023002"/>
    </source>
</evidence>
<comment type="similarity">
    <text evidence="1 4">Belongs to the aldehyde dehydrogenase family.</text>
</comment>
<keyword evidence="2 4" id="KW-0560">Oxidoreductase</keyword>
<protein>
    <submittedName>
        <fullName evidence="6">Aldehyde Dehydrogenase</fullName>
    </submittedName>
</protein>
<evidence type="ECO:0000256" key="3">
    <source>
        <dbReference type="PROSITE-ProRule" id="PRU10007"/>
    </source>
</evidence>
<accession>C5T3M6</accession>
<name>C5T3M6_ACIDE</name>
<dbReference type="PROSITE" id="PS00070">
    <property type="entry name" value="ALDEHYDE_DEHYDR_CYS"/>
    <property type="match status" value="1"/>
</dbReference>
<dbReference type="GO" id="GO:0016620">
    <property type="term" value="F:oxidoreductase activity, acting on the aldehyde or oxo group of donors, NAD or NADP as acceptor"/>
    <property type="evidence" value="ECO:0007669"/>
    <property type="project" value="InterPro"/>
</dbReference>
<dbReference type="SUPFAM" id="SSF53720">
    <property type="entry name" value="ALDH-like"/>
    <property type="match status" value="1"/>
</dbReference>
<reference evidence="6 7" key="1">
    <citation type="submission" date="2009-05" db="EMBL/GenBank/DDBJ databases">
        <title>The draft genome of Acidovorax delafieldii 2AN.</title>
        <authorList>
            <consortium name="US DOE Joint Genome Institute (JGI-PGF)"/>
            <person name="Lucas S."/>
            <person name="Copeland A."/>
            <person name="Lapidus A."/>
            <person name="Glavina del Rio T."/>
            <person name="Tice H."/>
            <person name="Bruce D."/>
            <person name="Goodwin L."/>
            <person name="Pitluck S."/>
            <person name="Larimer F."/>
            <person name="Land M.L."/>
            <person name="Hauser L."/>
            <person name="Shelobolina E.S."/>
            <person name="Picardal F."/>
            <person name="Roden E."/>
            <person name="Emerson D."/>
        </authorList>
    </citation>
    <scope>NUCLEOTIDE SEQUENCE [LARGE SCALE GENOMIC DNA]</scope>
    <source>
        <strain evidence="6 7">2AN</strain>
    </source>
</reference>
<proteinExistence type="inferred from homology"/>
<keyword evidence="7" id="KW-1185">Reference proteome</keyword>
<evidence type="ECO:0000256" key="4">
    <source>
        <dbReference type="RuleBase" id="RU003345"/>
    </source>
</evidence>
<evidence type="ECO:0000259" key="5">
    <source>
        <dbReference type="Pfam" id="PF00171"/>
    </source>
</evidence>
<feature type="domain" description="Aldehyde dehydrogenase" evidence="5">
    <location>
        <begin position="2"/>
        <end position="290"/>
    </location>
</feature>
<dbReference type="RefSeq" id="WP_005795078.1">
    <property type="nucleotide sequence ID" value="NZ_ACQT01000033.1"/>
</dbReference>
<organism evidence="6 7">
    <name type="scientific">Acidovorax delafieldii 2AN</name>
    <dbReference type="NCBI Taxonomy" id="573060"/>
    <lineage>
        <taxon>Bacteria</taxon>
        <taxon>Pseudomonadati</taxon>
        <taxon>Pseudomonadota</taxon>
        <taxon>Betaproteobacteria</taxon>
        <taxon>Burkholderiales</taxon>
        <taxon>Comamonadaceae</taxon>
        <taxon>Acidovorax</taxon>
    </lineage>
</organism>
<dbReference type="OrthoDB" id="6187633at2"/>
<dbReference type="Proteomes" id="UP000003856">
    <property type="component" value="Unassembled WGS sequence"/>
</dbReference>
<dbReference type="InterPro" id="IPR016161">
    <property type="entry name" value="Ald_DH/histidinol_DH"/>
</dbReference>
<evidence type="ECO:0000313" key="6">
    <source>
        <dbReference type="EMBL" id="EER60932.1"/>
    </source>
</evidence>
<dbReference type="EMBL" id="ACQT01000033">
    <property type="protein sequence ID" value="EER60932.1"/>
    <property type="molecule type" value="Genomic_DNA"/>
</dbReference>
<dbReference type="InterPro" id="IPR016160">
    <property type="entry name" value="Ald_DH_CS_CYS"/>
</dbReference>
<sequence length="304" mass="32156">EFARLAIEAGLPPGVLNVVTGFGEEAGAALVRHPGVRKISFTGSVETGRVVLEAAAERIVPATVELGGKSPFLVFDDADLDRAAMLAIKAFVLNSGQICSAGTRLLVQRGVQRAFTDLLVERLRALRVGPGGENPNLGPLISARQLDRVQRYLEIGLAEGAALVHGGGRPAHLPAGGHFIEPTLFTDAHNGMRIAREEIFGPVAVVIPFDTEDEAVAIANDSDYGLASAVWTANVGRAHALAERLQSGQVYVNDYQPIGVEAPFGGYKHSGYGREKGLAALHDYSQLKTVIVSKARAPRQASLA</sequence>
<dbReference type="PATRIC" id="fig|573060.9.peg.3663"/>
<feature type="active site" evidence="3">
    <location>
        <position position="65"/>
    </location>
</feature>
<dbReference type="InterPro" id="IPR016162">
    <property type="entry name" value="Ald_DH_N"/>
</dbReference>
<dbReference type="InterPro" id="IPR015590">
    <property type="entry name" value="Aldehyde_DH_dom"/>
</dbReference>